<dbReference type="AlphaFoldDB" id="A0AAE0CUD9"/>
<keyword evidence="3" id="KW-1185">Reference proteome</keyword>
<proteinExistence type="predicted"/>
<keyword evidence="1" id="KW-0812">Transmembrane</keyword>
<feature type="transmembrane region" description="Helical" evidence="1">
    <location>
        <begin position="65"/>
        <end position="87"/>
    </location>
</feature>
<dbReference type="Proteomes" id="UP001280121">
    <property type="component" value="Unassembled WGS sequence"/>
</dbReference>
<evidence type="ECO:0000313" key="3">
    <source>
        <dbReference type="Proteomes" id="UP001280121"/>
    </source>
</evidence>
<protein>
    <submittedName>
        <fullName evidence="2">Uncharacterized protein</fullName>
    </submittedName>
</protein>
<keyword evidence="1" id="KW-0472">Membrane</keyword>
<comment type="caution">
    <text evidence="2">The sequence shown here is derived from an EMBL/GenBank/DDBJ whole genome shotgun (WGS) entry which is preliminary data.</text>
</comment>
<gene>
    <name evidence="2" type="ORF">Ddye_001842</name>
</gene>
<evidence type="ECO:0000256" key="1">
    <source>
        <dbReference type="SAM" id="Phobius"/>
    </source>
</evidence>
<organism evidence="2 3">
    <name type="scientific">Dipteronia dyeriana</name>
    <dbReference type="NCBI Taxonomy" id="168575"/>
    <lineage>
        <taxon>Eukaryota</taxon>
        <taxon>Viridiplantae</taxon>
        <taxon>Streptophyta</taxon>
        <taxon>Embryophyta</taxon>
        <taxon>Tracheophyta</taxon>
        <taxon>Spermatophyta</taxon>
        <taxon>Magnoliopsida</taxon>
        <taxon>eudicotyledons</taxon>
        <taxon>Gunneridae</taxon>
        <taxon>Pentapetalae</taxon>
        <taxon>rosids</taxon>
        <taxon>malvids</taxon>
        <taxon>Sapindales</taxon>
        <taxon>Sapindaceae</taxon>
        <taxon>Hippocastanoideae</taxon>
        <taxon>Acereae</taxon>
        <taxon>Dipteronia</taxon>
    </lineage>
</organism>
<evidence type="ECO:0000313" key="2">
    <source>
        <dbReference type="EMBL" id="KAK2663268.1"/>
    </source>
</evidence>
<reference evidence="2" key="1">
    <citation type="journal article" date="2023" name="Plant J.">
        <title>Genome sequences and population genomics provide insights into the demographic history, inbreeding, and mutation load of two 'living fossil' tree species of Dipteronia.</title>
        <authorList>
            <person name="Feng Y."/>
            <person name="Comes H.P."/>
            <person name="Chen J."/>
            <person name="Zhu S."/>
            <person name="Lu R."/>
            <person name="Zhang X."/>
            <person name="Li P."/>
            <person name="Qiu J."/>
            <person name="Olsen K.M."/>
            <person name="Qiu Y."/>
        </authorList>
    </citation>
    <scope>NUCLEOTIDE SEQUENCE</scope>
    <source>
        <strain evidence="2">KIB01</strain>
    </source>
</reference>
<keyword evidence="1" id="KW-1133">Transmembrane helix</keyword>
<name>A0AAE0CUD9_9ROSI</name>
<sequence>MAVMVTEMMIPMEEAEVLIVTKIAQSETPIDDMLLVMTVNHHVEAVEAELMIIMLKEGMEKFQQYLFVELLLHLLFLVLLLPLQALIQAKQLMLLPLGTNSPVNQEVVTSDDFHPHGSAPGCIS</sequence>
<accession>A0AAE0CUD9</accession>
<dbReference type="EMBL" id="JANJYI010000001">
    <property type="protein sequence ID" value="KAK2663268.1"/>
    <property type="molecule type" value="Genomic_DNA"/>
</dbReference>